<dbReference type="InterPro" id="IPR038989">
    <property type="entry name" value="UbiJ"/>
</dbReference>
<keyword evidence="5" id="KW-1185">Reference proteome</keyword>
<dbReference type="RefSeq" id="WP_290259186.1">
    <property type="nucleotide sequence ID" value="NZ_JAUFQG010000004.1"/>
</dbReference>
<keyword evidence="2" id="KW-0175">Coiled coil</keyword>
<comment type="pathway">
    <text evidence="1">Cofactor biosynthesis; ubiquinone biosynthesis.</text>
</comment>
<keyword evidence="1" id="KW-0831">Ubiquinone biosynthesis</keyword>
<sequence>MLELNVAALAAAETLINKALRYDPASKIALQKLAGKILHVQISQPELNVYICPRVDQLDLQAHCDLPVHCKISGRLKDLVALAAGDNFNFSGTGVTVTGQTNLLLNLRDIVANLDVDWEDWLASYTGDEIANPLAKMVRKTAGFVTTRLRETKDNIEPYLSEELALLPTKVALENFASQVESLQQNTERFEAKLQALARKIQQNNSPA</sequence>
<keyword evidence="1" id="KW-0963">Cytoplasm</keyword>
<dbReference type="InterPro" id="IPR003033">
    <property type="entry name" value="SCP2_sterol-bd_dom"/>
</dbReference>
<evidence type="ECO:0000313" key="5">
    <source>
        <dbReference type="Proteomes" id="UP001595840"/>
    </source>
</evidence>
<protein>
    <recommendedName>
        <fullName evidence="1">Ubiquinone biosynthesis accessory factor UbiJ</fullName>
    </recommendedName>
</protein>
<feature type="domain" description="SCP2" evidence="3">
    <location>
        <begin position="16"/>
        <end position="110"/>
    </location>
</feature>
<name>A0ABV8V573_9GAMM</name>
<comment type="caution">
    <text evidence="4">The sequence shown here is derived from an EMBL/GenBank/DDBJ whole genome shotgun (WGS) entry which is preliminary data.</text>
</comment>
<accession>A0ABV8V573</accession>
<feature type="coiled-coil region" evidence="2">
    <location>
        <begin position="173"/>
        <end position="200"/>
    </location>
</feature>
<comment type="subcellular location">
    <subcellularLocation>
        <location evidence="1">Cytoplasm</location>
    </subcellularLocation>
</comment>
<evidence type="ECO:0000256" key="1">
    <source>
        <dbReference type="HAMAP-Rule" id="MF_02215"/>
    </source>
</evidence>
<proteinExistence type="inferred from homology"/>
<dbReference type="PANTHER" id="PTHR38693:SF1">
    <property type="entry name" value="UBIQUINONE BIOSYNTHESIS ACCESSORY FACTOR UBIJ"/>
    <property type="match status" value="1"/>
</dbReference>
<dbReference type="EMBL" id="JBHSCX010000005">
    <property type="protein sequence ID" value="MFC4362037.1"/>
    <property type="molecule type" value="Genomic_DNA"/>
</dbReference>
<dbReference type="Pfam" id="PF02036">
    <property type="entry name" value="SCP2"/>
    <property type="match status" value="1"/>
</dbReference>
<evidence type="ECO:0000313" key="4">
    <source>
        <dbReference type="EMBL" id="MFC4362037.1"/>
    </source>
</evidence>
<evidence type="ECO:0000259" key="3">
    <source>
        <dbReference type="Pfam" id="PF02036"/>
    </source>
</evidence>
<reference evidence="5" key="1">
    <citation type="journal article" date="2019" name="Int. J. Syst. Evol. Microbiol.">
        <title>The Global Catalogue of Microorganisms (GCM) 10K type strain sequencing project: providing services to taxonomists for standard genome sequencing and annotation.</title>
        <authorList>
            <consortium name="The Broad Institute Genomics Platform"/>
            <consortium name="The Broad Institute Genome Sequencing Center for Infectious Disease"/>
            <person name="Wu L."/>
            <person name="Ma J."/>
        </authorList>
    </citation>
    <scope>NUCLEOTIDE SEQUENCE [LARGE SCALE GENOMIC DNA]</scope>
    <source>
        <strain evidence="5">CECT 8570</strain>
    </source>
</reference>
<gene>
    <name evidence="1" type="primary">ubiJ</name>
    <name evidence="4" type="ORF">ACFOX3_06985</name>
</gene>
<dbReference type="Proteomes" id="UP001595840">
    <property type="component" value="Unassembled WGS sequence"/>
</dbReference>
<comment type="similarity">
    <text evidence="1">Belongs to the UbiJ family.</text>
</comment>
<comment type="function">
    <text evidence="1">Required for ubiquinone (coenzyme Q) biosynthesis. Binds hydrophobic ubiquinone biosynthetic intermediates via its SCP2 domain and is essential for the stability of the Ubi complex. May constitute a docking platform where Ubi enzymes assemble and access their SCP2-bound polyprenyl substrates.</text>
</comment>
<dbReference type="PANTHER" id="PTHR38693">
    <property type="entry name" value="UBIQUINONE BIOSYNTHESIS PROTEIN UBIJ"/>
    <property type="match status" value="1"/>
</dbReference>
<evidence type="ECO:0000256" key="2">
    <source>
        <dbReference type="SAM" id="Coils"/>
    </source>
</evidence>
<dbReference type="HAMAP" id="MF_02215">
    <property type="entry name" value="UbiJ"/>
    <property type="match status" value="1"/>
</dbReference>
<organism evidence="4 5">
    <name type="scientific">Simiduia curdlanivorans</name>
    <dbReference type="NCBI Taxonomy" id="1492769"/>
    <lineage>
        <taxon>Bacteria</taxon>
        <taxon>Pseudomonadati</taxon>
        <taxon>Pseudomonadota</taxon>
        <taxon>Gammaproteobacteria</taxon>
        <taxon>Cellvibrionales</taxon>
        <taxon>Cellvibrionaceae</taxon>
        <taxon>Simiduia</taxon>
    </lineage>
</organism>